<dbReference type="GO" id="GO:0031201">
    <property type="term" value="C:SNARE complex"/>
    <property type="evidence" value="ECO:0007669"/>
    <property type="project" value="TreeGrafter"/>
</dbReference>
<keyword evidence="6" id="KW-1185">Reference proteome</keyword>
<evidence type="ECO:0000256" key="3">
    <source>
        <dbReference type="SAM" id="MobiDB-lite"/>
    </source>
</evidence>
<feature type="coiled-coil region" evidence="2">
    <location>
        <begin position="200"/>
        <end position="258"/>
    </location>
</feature>
<dbReference type="OrthoDB" id="18679at2759"/>
<dbReference type="CDD" id="cd15886">
    <property type="entry name" value="SNARE_SEC9N"/>
    <property type="match status" value="1"/>
</dbReference>
<comment type="similarity">
    <text evidence="1">Belongs to the SNAP-25 family.</text>
</comment>
<evidence type="ECO:0000259" key="4">
    <source>
        <dbReference type="PROSITE" id="PS50192"/>
    </source>
</evidence>
<evidence type="ECO:0000313" key="5">
    <source>
        <dbReference type="EMBL" id="KZO91210.1"/>
    </source>
</evidence>
<reference evidence="5 6" key="1">
    <citation type="journal article" date="2016" name="Mol. Biol. Evol.">
        <title>Comparative Genomics of Early-Diverging Mushroom-Forming Fungi Provides Insights into the Origins of Lignocellulose Decay Capabilities.</title>
        <authorList>
            <person name="Nagy L.G."/>
            <person name="Riley R."/>
            <person name="Tritt A."/>
            <person name="Adam C."/>
            <person name="Daum C."/>
            <person name="Floudas D."/>
            <person name="Sun H."/>
            <person name="Yadav J.S."/>
            <person name="Pangilinan J."/>
            <person name="Larsson K.H."/>
            <person name="Matsuura K."/>
            <person name="Barry K."/>
            <person name="Labutti K."/>
            <person name="Kuo R."/>
            <person name="Ohm R.A."/>
            <person name="Bhattacharya S.S."/>
            <person name="Shirouzu T."/>
            <person name="Yoshinaga Y."/>
            <person name="Martin F.M."/>
            <person name="Grigoriev I.V."/>
            <person name="Hibbett D.S."/>
        </authorList>
    </citation>
    <scope>NUCLEOTIDE SEQUENCE [LARGE SCALE GENOMIC DNA]</scope>
    <source>
        <strain evidence="5 6">TUFC12733</strain>
    </source>
</reference>
<organism evidence="5 6">
    <name type="scientific">Calocera viscosa (strain TUFC12733)</name>
    <dbReference type="NCBI Taxonomy" id="1330018"/>
    <lineage>
        <taxon>Eukaryota</taxon>
        <taxon>Fungi</taxon>
        <taxon>Dikarya</taxon>
        <taxon>Basidiomycota</taxon>
        <taxon>Agaricomycotina</taxon>
        <taxon>Dacrymycetes</taxon>
        <taxon>Dacrymycetales</taxon>
        <taxon>Dacrymycetaceae</taxon>
        <taxon>Calocera</taxon>
    </lineage>
</organism>
<dbReference type="Gene3D" id="1.20.5.110">
    <property type="match status" value="2"/>
</dbReference>
<proteinExistence type="inferred from homology"/>
<dbReference type="SMART" id="SM00397">
    <property type="entry name" value="t_SNARE"/>
    <property type="match status" value="2"/>
</dbReference>
<sequence length="367" mass="41517">MSWFKKNKPLIPPVEDSHEYNPRRGQGPAGGPTDSNQPAGNGYYRPSNATYNASRDRDLYSTPSAPPASSEPYTRRQIGLDPYKLQGRHPEGVEQDRNELFSGYDPKAAKQKARSYPRDITSGDGDGDDDQEQAQAQVDSEEEIEAIKKDLRWTKQETVGSSRNALRLAREAEETARNTLLKLGDQSEKLADTERHLDIAKAHTNRAEDATNELKQLNRSIFRPVITFNKRGKREAEAARIEARHAEEREDREKAMADVRDTQIRVGRAVTYGQTTEEQIQRKANRVRGDGRKRFQFEATESDEELEDELDDNLDEIGDVAKRLKALALAQGQEVDKQNDVLTGLSTKTELLNTKIDRGTERLKKIK</sequence>
<dbReference type="Proteomes" id="UP000076738">
    <property type="component" value="Unassembled WGS sequence"/>
</dbReference>
<dbReference type="EMBL" id="KV417327">
    <property type="protein sequence ID" value="KZO91210.1"/>
    <property type="molecule type" value="Genomic_DNA"/>
</dbReference>
<dbReference type="GO" id="GO:0005484">
    <property type="term" value="F:SNAP receptor activity"/>
    <property type="evidence" value="ECO:0007669"/>
    <property type="project" value="TreeGrafter"/>
</dbReference>
<evidence type="ECO:0000256" key="1">
    <source>
        <dbReference type="ARBA" id="ARBA00009480"/>
    </source>
</evidence>
<dbReference type="GO" id="GO:0006906">
    <property type="term" value="P:vesicle fusion"/>
    <property type="evidence" value="ECO:0007669"/>
    <property type="project" value="TreeGrafter"/>
</dbReference>
<dbReference type="GO" id="GO:0019905">
    <property type="term" value="F:syntaxin binding"/>
    <property type="evidence" value="ECO:0007669"/>
    <property type="project" value="TreeGrafter"/>
</dbReference>
<feature type="region of interest" description="Disordered" evidence="3">
    <location>
        <begin position="1"/>
        <end position="143"/>
    </location>
</feature>
<dbReference type="PANTHER" id="PTHR19305:SF9">
    <property type="entry name" value="SYNAPTOSOMAL-ASSOCIATED PROTEIN 29"/>
    <property type="match status" value="1"/>
</dbReference>
<protein>
    <recommendedName>
        <fullName evidence="4">t-SNARE coiled-coil homology domain-containing protein</fullName>
    </recommendedName>
</protein>
<feature type="compositionally biased region" description="Low complexity" evidence="3">
    <location>
        <begin position="60"/>
        <end position="72"/>
    </location>
</feature>
<dbReference type="STRING" id="1330018.A0A167H420"/>
<dbReference type="GO" id="GO:0005886">
    <property type="term" value="C:plasma membrane"/>
    <property type="evidence" value="ECO:0007669"/>
    <property type="project" value="TreeGrafter"/>
</dbReference>
<evidence type="ECO:0000256" key="2">
    <source>
        <dbReference type="SAM" id="Coils"/>
    </source>
</evidence>
<dbReference type="AlphaFoldDB" id="A0A167H420"/>
<keyword evidence="2" id="KW-0175">Coiled coil</keyword>
<dbReference type="PANTHER" id="PTHR19305">
    <property type="entry name" value="SYNAPTOSOMAL ASSOCIATED PROTEIN"/>
    <property type="match status" value="1"/>
</dbReference>
<dbReference type="PROSITE" id="PS50192">
    <property type="entry name" value="T_SNARE"/>
    <property type="match status" value="1"/>
</dbReference>
<dbReference type="SUPFAM" id="SSF58038">
    <property type="entry name" value="SNARE fusion complex"/>
    <property type="match status" value="2"/>
</dbReference>
<accession>A0A167H420</accession>
<name>A0A167H420_CALVF</name>
<dbReference type="InterPro" id="IPR000727">
    <property type="entry name" value="T_SNARE_dom"/>
</dbReference>
<gene>
    <name evidence="5" type="ORF">CALVIDRAFT_568471</name>
</gene>
<evidence type="ECO:0000313" key="6">
    <source>
        <dbReference type="Proteomes" id="UP000076738"/>
    </source>
</evidence>
<feature type="domain" description="T-SNARE coiled-coil homology" evidence="4">
    <location>
        <begin position="304"/>
        <end position="366"/>
    </location>
</feature>
<feature type="compositionally biased region" description="Basic and acidic residues" evidence="3">
    <location>
        <begin position="88"/>
        <end position="99"/>
    </location>
</feature>
<dbReference type="GO" id="GO:0006887">
    <property type="term" value="P:exocytosis"/>
    <property type="evidence" value="ECO:0007669"/>
    <property type="project" value="TreeGrafter"/>
</dbReference>